<comment type="subcellular location">
    <subcellularLocation>
        <location evidence="1">Membrane</location>
        <topology evidence="1">Multi-pass membrane protein</topology>
    </subcellularLocation>
</comment>
<proteinExistence type="predicted"/>
<dbReference type="RefSeq" id="WP_013656823.1">
    <property type="nucleotide sequence ID" value="NC_015275.1"/>
</dbReference>
<name>F2JN72_CELLD</name>
<evidence type="ECO:0000313" key="7">
    <source>
        <dbReference type="Proteomes" id="UP000008467"/>
    </source>
</evidence>
<accession>F2JN72</accession>
<dbReference type="Proteomes" id="UP000008467">
    <property type="component" value="Chromosome"/>
</dbReference>
<feature type="transmembrane region" description="Helical" evidence="5">
    <location>
        <begin position="475"/>
        <end position="492"/>
    </location>
</feature>
<dbReference type="SUPFAM" id="SSF144083">
    <property type="entry name" value="Magnesium transport protein CorA, transmembrane region"/>
    <property type="match status" value="1"/>
</dbReference>
<dbReference type="InterPro" id="IPR002523">
    <property type="entry name" value="MgTranspt_CorA/ZnTranspt_ZntB"/>
</dbReference>
<dbReference type="eggNOG" id="COG0598">
    <property type="taxonomic scope" value="Bacteria"/>
</dbReference>
<keyword evidence="4 5" id="KW-0472">Membrane</keyword>
<evidence type="ECO:0000256" key="5">
    <source>
        <dbReference type="SAM" id="Phobius"/>
    </source>
</evidence>
<evidence type="ECO:0000313" key="6">
    <source>
        <dbReference type="EMBL" id="ADZ83526.1"/>
    </source>
</evidence>
<keyword evidence="7" id="KW-1185">Reference proteome</keyword>
<dbReference type="EMBL" id="CP002582">
    <property type="protein sequence ID" value="ADZ83526.1"/>
    <property type="molecule type" value="Genomic_DNA"/>
</dbReference>
<reference evidence="6 7" key="1">
    <citation type="journal article" date="2011" name="J. Bacteriol.">
        <title>Complete genome sequence of the cellulose-degrading bacterium Cellulosilyticum lentocellum.</title>
        <authorList>
            <consortium name="US DOE Joint Genome Institute"/>
            <person name="Miller D.A."/>
            <person name="Suen G."/>
            <person name="Bruce D."/>
            <person name="Copeland A."/>
            <person name="Cheng J.F."/>
            <person name="Detter C."/>
            <person name="Goodwin L.A."/>
            <person name="Han C.S."/>
            <person name="Hauser L.J."/>
            <person name="Land M.L."/>
            <person name="Lapidus A."/>
            <person name="Lucas S."/>
            <person name="Meincke L."/>
            <person name="Pitluck S."/>
            <person name="Tapia R."/>
            <person name="Teshima H."/>
            <person name="Woyke T."/>
            <person name="Fox B.G."/>
            <person name="Angert E.R."/>
            <person name="Currie C.R."/>
        </authorList>
    </citation>
    <scope>NUCLEOTIDE SEQUENCE [LARGE SCALE GENOMIC DNA]</scope>
    <source>
        <strain evidence="7">ATCC 49066 / DSM 5427 / NCIMB 11756 / RHM5</strain>
    </source>
</reference>
<organism evidence="6 7">
    <name type="scientific">Cellulosilyticum lentocellum (strain ATCC 49066 / DSM 5427 / NCIMB 11756 / RHM5)</name>
    <name type="common">Clostridium lentocellum</name>
    <dbReference type="NCBI Taxonomy" id="642492"/>
    <lineage>
        <taxon>Bacteria</taxon>
        <taxon>Bacillati</taxon>
        <taxon>Bacillota</taxon>
        <taxon>Clostridia</taxon>
        <taxon>Lachnospirales</taxon>
        <taxon>Cellulosilyticaceae</taxon>
        <taxon>Cellulosilyticum</taxon>
    </lineage>
</organism>
<evidence type="ECO:0000256" key="1">
    <source>
        <dbReference type="ARBA" id="ARBA00004141"/>
    </source>
</evidence>
<keyword evidence="3 5" id="KW-1133">Transmembrane helix</keyword>
<dbReference type="GO" id="GO:0016020">
    <property type="term" value="C:membrane"/>
    <property type="evidence" value="ECO:0007669"/>
    <property type="project" value="UniProtKB-SubCell"/>
</dbReference>
<dbReference type="AlphaFoldDB" id="F2JN72"/>
<gene>
    <name evidence="6" type="ordered locus">Clole_1803</name>
</gene>
<feature type="transmembrane region" description="Helical" evidence="5">
    <location>
        <begin position="441"/>
        <end position="463"/>
    </location>
</feature>
<evidence type="ECO:0000256" key="4">
    <source>
        <dbReference type="ARBA" id="ARBA00023136"/>
    </source>
</evidence>
<dbReference type="Gene3D" id="1.20.58.340">
    <property type="entry name" value="Magnesium transport protein CorA, transmembrane region"/>
    <property type="match status" value="1"/>
</dbReference>
<keyword evidence="2 5" id="KW-0812">Transmembrane</keyword>
<evidence type="ECO:0000256" key="2">
    <source>
        <dbReference type="ARBA" id="ARBA00022692"/>
    </source>
</evidence>
<evidence type="ECO:0000256" key="3">
    <source>
        <dbReference type="ARBA" id="ARBA00022989"/>
    </source>
</evidence>
<sequence>MRYKSPISEHIFIFPFSWKSSSQLPERLFYPHVELKGKSFDHLKQWQVHYSTIEDDQDYNEFVYFYKPIRSALYTFEKEPIIVRNYVFKHLDETQFFKIHIKEQLFLLDIKQIRLKLYKTGIGLLSFELLNHHYLQLEEIEAINSFSKMIYPPILPLEKARNEWFPESVSMRLNKETYIEELFTADYYKESLTISPLIMFILGDPFVCKEKEKSYNRIVIEPILGNQMFCCCIYQSPILVDAIEKGEVAQERLERFMTLNKKMSYSATSSYIKNDYSIYGINRFMLLCVTKEWLEGKLYNQLVTLVLMQRATLLSLSTEIARISTLPKYALSEAISSIYEIYIQFINQLYFKEVTEEGEGARIYEELTKSFKIEEELKQLNFEVDEVHEYATLVEQAASNMKVQLLTIAGAALVLPSFVTGFFGMNIFKEEALHWWEHKQVILWLNSYVLLPTLVVTAFCIWTKRKHMKYFVMKLLLISLFLMSMIVTIKYGCGL</sequence>
<dbReference type="KEGG" id="cle:Clole_1803"/>
<dbReference type="InterPro" id="IPR045863">
    <property type="entry name" value="CorA_TM1_TM2"/>
</dbReference>
<dbReference type="HOGENOM" id="CLU_029099_0_0_9"/>
<protein>
    <submittedName>
        <fullName evidence="6">Mg2 transporter protein CorA family protein</fullName>
    </submittedName>
</protein>
<dbReference type="Pfam" id="PF01544">
    <property type="entry name" value="CorA"/>
    <property type="match status" value="1"/>
</dbReference>
<feature type="transmembrane region" description="Helical" evidence="5">
    <location>
        <begin position="405"/>
        <end position="429"/>
    </location>
</feature>
<dbReference type="GO" id="GO:0046873">
    <property type="term" value="F:metal ion transmembrane transporter activity"/>
    <property type="evidence" value="ECO:0007669"/>
    <property type="project" value="InterPro"/>
</dbReference>